<dbReference type="PANTHER" id="PTHR43280:SF32">
    <property type="entry name" value="TRANSCRIPTIONAL REGULATORY PROTEIN"/>
    <property type="match status" value="1"/>
</dbReference>
<dbReference type="InterPro" id="IPR020449">
    <property type="entry name" value="Tscrpt_reg_AraC-type_HTH"/>
</dbReference>
<dbReference type="SUPFAM" id="SSF46689">
    <property type="entry name" value="Homeodomain-like"/>
    <property type="match status" value="1"/>
</dbReference>
<proteinExistence type="predicted"/>
<dbReference type="EMBL" id="FTOR01000011">
    <property type="protein sequence ID" value="SIT32267.1"/>
    <property type="molecule type" value="Genomic_DNA"/>
</dbReference>
<keyword evidence="2 5" id="KW-0238">DNA-binding</keyword>
<evidence type="ECO:0000313" key="6">
    <source>
        <dbReference type="Proteomes" id="UP000186917"/>
    </source>
</evidence>
<evidence type="ECO:0000259" key="4">
    <source>
        <dbReference type="PROSITE" id="PS01124"/>
    </source>
</evidence>
<evidence type="ECO:0000256" key="3">
    <source>
        <dbReference type="ARBA" id="ARBA00023163"/>
    </source>
</evidence>
<dbReference type="STRING" id="477680.SAMN05421788_11171"/>
<dbReference type="InterPro" id="IPR018060">
    <property type="entry name" value="HTH_AraC"/>
</dbReference>
<keyword evidence="3" id="KW-0804">Transcription</keyword>
<feature type="domain" description="HTH araC/xylS-type" evidence="4">
    <location>
        <begin position="190"/>
        <end position="295"/>
    </location>
</feature>
<reference evidence="6" key="1">
    <citation type="submission" date="2017-01" db="EMBL/GenBank/DDBJ databases">
        <authorList>
            <person name="Varghese N."/>
            <person name="Submissions S."/>
        </authorList>
    </citation>
    <scope>NUCLEOTIDE SEQUENCE [LARGE SCALE GENOMIC DNA]</scope>
    <source>
        <strain evidence="6">DSM 21054</strain>
    </source>
</reference>
<dbReference type="GO" id="GO:0043565">
    <property type="term" value="F:sequence-specific DNA binding"/>
    <property type="evidence" value="ECO:0007669"/>
    <property type="project" value="InterPro"/>
</dbReference>
<keyword evidence="1" id="KW-0805">Transcription regulation</keyword>
<evidence type="ECO:0000256" key="1">
    <source>
        <dbReference type="ARBA" id="ARBA00023015"/>
    </source>
</evidence>
<dbReference type="OrthoDB" id="2600165at2"/>
<dbReference type="PANTHER" id="PTHR43280">
    <property type="entry name" value="ARAC-FAMILY TRANSCRIPTIONAL REGULATOR"/>
    <property type="match status" value="1"/>
</dbReference>
<dbReference type="RefSeq" id="WP_076381931.1">
    <property type="nucleotide sequence ID" value="NZ_AP017422.1"/>
</dbReference>
<accession>A0A173MB21</accession>
<dbReference type="Pfam" id="PF12833">
    <property type="entry name" value="HTH_18"/>
    <property type="match status" value="1"/>
</dbReference>
<dbReference type="Proteomes" id="UP000186917">
    <property type="component" value="Unassembled WGS sequence"/>
</dbReference>
<name>A0A173MB21_9BACT</name>
<dbReference type="PRINTS" id="PR00032">
    <property type="entry name" value="HTHARAC"/>
</dbReference>
<dbReference type="AlphaFoldDB" id="A0A173MB21"/>
<evidence type="ECO:0000313" key="5">
    <source>
        <dbReference type="EMBL" id="SIT32267.1"/>
    </source>
</evidence>
<dbReference type="Gene3D" id="1.10.10.60">
    <property type="entry name" value="Homeodomain-like"/>
    <property type="match status" value="2"/>
</dbReference>
<gene>
    <name evidence="5" type="ORF">SAMN05421788_11171</name>
</gene>
<keyword evidence="6" id="KW-1185">Reference proteome</keyword>
<sequence>MKHFRKISDLHEALGVKPPEHPLFSVAYGERDTCTSISELDFISDFYIIGFKKLKSGQMLYGKTKYDHDLGSMSFIKPQQKVSFRNMELEEKGFMIIIHEDYLPGTSLYKEIKKYGFFDYEVNEALHLSPAEENIIWNLYFSIEKEYNNNTDEHSKSIIISHIDSLLKYAQRFYKRQFIHRTAITGATVTRFNALLTANFEERKLNNTGLPTVASLAEKMHLSSRYLTDLLKEETGKTALELIHLFLIGEAKNMLTGSDMNISEISSSLGFENPTYFSRLFKKEVGSSPNKFRDRLMN</sequence>
<protein>
    <submittedName>
        <fullName evidence="5">AraC-type DNA-binding protein</fullName>
    </submittedName>
</protein>
<dbReference type="GO" id="GO:0003700">
    <property type="term" value="F:DNA-binding transcription factor activity"/>
    <property type="evidence" value="ECO:0007669"/>
    <property type="project" value="InterPro"/>
</dbReference>
<dbReference type="InterPro" id="IPR009057">
    <property type="entry name" value="Homeodomain-like_sf"/>
</dbReference>
<dbReference type="KEGG" id="fln:FLA_0726"/>
<dbReference type="PROSITE" id="PS01124">
    <property type="entry name" value="HTH_ARAC_FAMILY_2"/>
    <property type="match status" value="1"/>
</dbReference>
<dbReference type="SMART" id="SM00342">
    <property type="entry name" value="HTH_ARAC"/>
    <property type="match status" value="1"/>
</dbReference>
<evidence type="ECO:0000256" key="2">
    <source>
        <dbReference type="ARBA" id="ARBA00023125"/>
    </source>
</evidence>
<organism evidence="5 6">
    <name type="scientific">Filimonas lacunae</name>
    <dbReference type="NCBI Taxonomy" id="477680"/>
    <lineage>
        <taxon>Bacteria</taxon>
        <taxon>Pseudomonadati</taxon>
        <taxon>Bacteroidota</taxon>
        <taxon>Chitinophagia</taxon>
        <taxon>Chitinophagales</taxon>
        <taxon>Chitinophagaceae</taxon>
        <taxon>Filimonas</taxon>
    </lineage>
</organism>